<dbReference type="PANTHER" id="PTHR43791:SF36">
    <property type="entry name" value="TRANSPORTER, PUTATIVE (AFU_ORTHOLOGUE AFUA_6G08340)-RELATED"/>
    <property type="match status" value="1"/>
</dbReference>
<dbReference type="FunFam" id="1.20.1250.20:FF:000018">
    <property type="entry name" value="MFS transporter permease"/>
    <property type="match status" value="1"/>
</dbReference>
<sequence>MFSTNANLDYVAQGKKTNAKIYRNLMPLLILAYIISFIDRTNIGMAKHAMSIDLGLSATAFGIGAGLFFLTYSILEIPSNLIMEKVGARFWITRIMITWGLLSAAMAFVTGPTSFYILRLLLGAAEAGLYPGVILYMTYWFSQEERAKATGLFLLGVCLANIIGAPLSGLLLSMDGLLGFHGWQWMFVIEGLPAVILAFVVWFVLPNKPEDAKWLDEDDRNYIKYKHEQDKNSISVSNSKFSLMAAFKNKAFMMIVAIYFTHQFSVYGLSYFLPTIIGEYGKLTPIQIGLLTAIPWISAAIGGIFVARKANTPRRSSRILISGYAVMAIGLVIGAMGGPVVGLIGFCLTAFMFFVVQSIIFSLPPTYMSGSMLAGSLALLNCLGLFGGFLGPFILGFFEDYTGTATSGLWFGVGLLVIGTIIASRVNTGSIGDSAKVEATTSIQVK</sequence>
<organism evidence="8 9">
    <name type="scientific">Providencia rettgeri</name>
    <dbReference type="NCBI Taxonomy" id="587"/>
    <lineage>
        <taxon>Bacteria</taxon>
        <taxon>Pseudomonadati</taxon>
        <taxon>Pseudomonadota</taxon>
        <taxon>Gammaproteobacteria</taxon>
        <taxon>Enterobacterales</taxon>
        <taxon>Morganellaceae</taxon>
        <taxon>Providencia</taxon>
    </lineage>
</organism>
<dbReference type="InterPro" id="IPR036259">
    <property type="entry name" value="MFS_trans_sf"/>
</dbReference>
<feature type="domain" description="Major facilitator superfamily (MFS) profile" evidence="7">
    <location>
        <begin position="25"/>
        <end position="431"/>
    </location>
</feature>
<dbReference type="SUPFAM" id="SSF103473">
    <property type="entry name" value="MFS general substrate transporter"/>
    <property type="match status" value="1"/>
</dbReference>
<dbReference type="InterPro" id="IPR020846">
    <property type="entry name" value="MFS_dom"/>
</dbReference>
<dbReference type="PROSITE" id="PS50850">
    <property type="entry name" value="MFS"/>
    <property type="match status" value="1"/>
</dbReference>
<dbReference type="CDD" id="cd17319">
    <property type="entry name" value="MFS_ExuT_GudP_like"/>
    <property type="match status" value="1"/>
</dbReference>
<evidence type="ECO:0000256" key="5">
    <source>
        <dbReference type="ARBA" id="ARBA00023136"/>
    </source>
</evidence>
<feature type="transmembrane region" description="Helical" evidence="6">
    <location>
        <begin position="151"/>
        <end position="171"/>
    </location>
</feature>
<evidence type="ECO:0000256" key="6">
    <source>
        <dbReference type="SAM" id="Phobius"/>
    </source>
</evidence>
<feature type="transmembrane region" description="Helical" evidence="6">
    <location>
        <begin position="343"/>
        <end position="361"/>
    </location>
</feature>
<feature type="transmembrane region" description="Helical" evidence="6">
    <location>
        <begin position="183"/>
        <end position="205"/>
    </location>
</feature>
<feature type="transmembrane region" description="Helical" evidence="6">
    <location>
        <begin position="50"/>
        <end position="70"/>
    </location>
</feature>
<feature type="transmembrane region" description="Helical" evidence="6">
    <location>
        <begin position="21"/>
        <end position="38"/>
    </location>
</feature>
<gene>
    <name evidence="8" type="ORF">EX242_13785</name>
</gene>
<dbReference type="AlphaFoldDB" id="A0A1J0ECR8"/>
<keyword evidence="3 6" id="KW-0812">Transmembrane</keyword>
<comment type="caution">
    <text evidence="8">The sequence shown here is derived from an EMBL/GenBank/DDBJ whole genome shotgun (WGS) entry which is preliminary data.</text>
</comment>
<dbReference type="Proteomes" id="UP000824410">
    <property type="component" value="Unassembled WGS sequence"/>
</dbReference>
<dbReference type="KEGG" id="prg:RB151_039730"/>
<reference evidence="8" key="1">
    <citation type="submission" date="2019-02" db="EMBL/GenBank/DDBJ databases">
        <title>Genomic characterization of isolates from hospital effluents in KZN, South Africa.</title>
        <authorList>
            <person name="Ntshobeni N."/>
            <person name="Allam M."/>
            <person name="Ismail A."/>
            <person name="Amoako D."/>
            <person name="Essack S."/>
            <person name="Chenia H."/>
        </authorList>
    </citation>
    <scope>NUCLEOTIDE SEQUENCE</scope>
    <source>
        <strain evidence="8">AFE97_S1</strain>
    </source>
</reference>
<accession>A0A1J0ECR8</accession>
<evidence type="ECO:0000256" key="2">
    <source>
        <dbReference type="ARBA" id="ARBA00022448"/>
    </source>
</evidence>
<dbReference type="RefSeq" id="WP_071548650.1">
    <property type="nucleotide sequence ID" value="NZ_ABEXNG020000069.1"/>
</dbReference>
<dbReference type="Gene3D" id="1.20.1250.20">
    <property type="entry name" value="MFS general substrate transporter like domains"/>
    <property type="match status" value="2"/>
</dbReference>
<evidence type="ECO:0000313" key="9">
    <source>
        <dbReference type="Proteomes" id="UP000824410"/>
    </source>
</evidence>
<keyword evidence="5 6" id="KW-0472">Membrane</keyword>
<dbReference type="OrthoDB" id="9773957at2"/>
<dbReference type="PANTHER" id="PTHR43791">
    <property type="entry name" value="PERMEASE-RELATED"/>
    <property type="match status" value="1"/>
</dbReference>
<feature type="transmembrane region" description="Helical" evidence="6">
    <location>
        <begin position="319"/>
        <end position="337"/>
    </location>
</feature>
<name>A0A1J0ECR8_PRORE</name>
<evidence type="ECO:0000256" key="3">
    <source>
        <dbReference type="ARBA" id="ARBA00022692"/>
    </source>
</evidence>
<feature type="transmembrane region" description="Helical" evidence="6">
    <location>
        <begin position="251"/>
        <end position="273"/>
    </location>
</feature>
<feature type="transmembrane region" description="Helical" evidence="6">
    <location>
        <begin position="373"/>
        <end position="395"/>
    </location>
</feature>
<dbReference type="Pfam" id="PF07690">
    <property type="entry name" value="MFS_1"/>
    <property type="match status" value="1"/>
</dbReference>
<dbReference type="GO" id="GO:0005886">
    <property type="term" value="C:plasma membrane"/>
    <property type="evidence" value="ECO:0007669"/>
    <property type="project" value="TreeGrafter"/>
</dbReference>
<comment type="subcellular location">
    <subcellularLocation>
        <location evidence="1">Membrane</location>
        <topology evidence="1">Multi-pass membrane protein</topology>
    </subcellularLocation>
</comment>
<evidence type="ECO:0000313" key="8">
    <source>
        <dbReference type="EMBL" id="MBX6981325.1"/>
    </source>
</evidence>
<dbReference type="GO" id="GO:0022857">
    <property type="term" value="F:transmembrane transporter activity"/>
    <property type="evidence" value="ECO:0007669"/>
    <property type="project" value="InterPro"/>
</dbReference>
<keyword evidence="4 6" id="KW-1133">Transmembrane helix</keyword>
<dbReference type="EMBL" id="SHDO01000011">
    <property type="protein sequence ID" value="MBX6981325.1"/>
    <property type="molecule type" value="Genomic_DNA"/>
</dbReference>
<dbReference type="InterPro" id="IPR011701">
    <property type="entry name" value="MFS"/>
</dbReference>
<feature type="transmembrane region" description="Helical" evidence="6">
    <location>
        <begin position="285"/>
        <end position="307"/>
    </location>
</feature>
<evidence type="ECO:0000259" key="7">
    <source>
        <dbReference type="PROSITE" id="PS50850"/>
    </source>
</evidence>
<evidence type="ECO:0000256" key="4">
    <source>
        <dbReference type="ARBA" id="ARBA00022989"/>
    </source>
</evidence>
<feature type="transmembrane region" description="Helical" evidence="6">
    <location>
        <begin position="116"/>
        <end position="139"/>
    </location>
</feature>
<evidence type="ECO:0000256" key="1">
    <source>
        <dbReference type="ARBA" id="ARBA00004141"/>
    </source>
</evidence>
<keyword evidence="2" id="KW-0813">Transport</keyword>
<protein>
    <submittedName>
        <fullName evidence="8">MFS transporter</fullName>
    </submittedName>
</protein>
<feature type="transmembrane region" description="Helical" evidence="6">
    <location>
        <begin position="91"/>
        <end position="110"/>
    </location>
</feature>
<feature type="transmembrane region" description="Helical" evidence="6">
    <location>
        <begin position="407"/>
        <end position="426"/>
    </location>
</feature>
<proteinExistence type="predicted"/>